<name>A0A4Y2IGS7_ARAVE</name>
<dbReference type="EMBL" id="BGPR01002605">
    <property type="protein sequence ID" value="GBM76186.1"/>
    <property type="molecule type" value="Genomic_DNA"/>
</dbReference>
<comment type="caution">
    <text evidence="1">The sequence shown here is derived from an EMBL/GenBank/DDBJ whole genome shotgun (WGS) entry which is preliminary data.</text>
</comment>
<accession>A0A4Y2IGS7</accession>
<proteinExistence type="predicted"/>
<protein>
    <recommendedName>
        <fullName evidence="3">DDE-1 domain-containing protein</fullName>
    </recommendedName>
</protein>
<evidence type="ECO:0000313" key="2">
    <source>
        <dbReference type="Proteomes" id="UP000499080"/>
    </source>
</evidence>
<evidence type="ECO:0000313" key="1">
    <source>
        <dbReference type="EMBL" id="GBM76186.1"/>
    </source>
</evidence>
<reference evidence="1 2" key="1">
    <citation type="journal article" date="2019" name="Sci. Rep.">
        <title>Orb-weaving spider Araneus ventricosus genome elucidates the spidroin gene catalogue.</title>
        <authorList>
            <person name="Kono N."/>
            <person name="Nakamura H."/>
            <person name="Ohtoshi R."/>
            <person name="Moran D.A.P."/>
            <person name="Shinohara A."/>
            <person name="Yoshida Y."/>
            <person name="Fujiwara M."/>
            <person name="Mori M."/>
            <person name="Tomita M."/>
            <person name="Arakawa K."/>
        </authorList>
    </citation>
    <scope>NUCLEOTIDE SEQUENCE [LARGE SCALE GENOMIC DNA]</scope>
</reference>
<keyword evidence="2" id="KW-1185">Reference proteome</keyword>
<sequence length="212" mass="23828">MCREKADVNENVVKDWKEKLRSLMEGHSPSNIYNTNETGLLYDLQLNKMLCYRNEKCFGGGKSKMMITVLLAVNADGTDKLKPFVIGRAKAGFSGTQVESDEKVIFLFDPSEEVIWKEVTPGIDFSNYVTSDDGLSICATEVNEIVVLSEPVNSNSDAEIDNETPIKTYLMQQDVNEVVFSSLHKVKKELFRVRNQGNCQTLLSSTHFKISN</sequence>
<organism evidence="1 2">
    <name type="scientific">Araneus ventricosus</name>
    <name type="common">Orbweaver spider</name>
    <name type="synonym">Epeira ventricosa</name>
    <dbReference type="NCBI Taxonomy" id="182803"/>
    <lineage>
        <taxon>Eukaryota</taxon>
        <taxon>Metazoa</taxon>
        <taxon>Ecdysozoa</taxon>
        <taxon>Arthropoda</taxon>
        <taxon>Chelicerata</taxon>
        <taxon>Arachnida</taxon>
        <taxon>Araneae</taxon>
        <taxon>Araneomorphae</taxon>
        <taxon>Entelegynae</taxon>
        <taxon>Araneoidea</taxon>
        <taxon>Araneidae</taxon>
        <taxon>Araneus</taxon>
    </lineage>
</organism>
<dbReference type="Proteomes" id="UP000499080">
    <property type="component" value="Unassembled WGS sequence"/>
</dbReference>
<gene>
    <name evidence="1" type="ORF">AVEN_146107_1</name>
</gene>
<dbReference type="OrthoDB" id="2429137at2759"/>
<evidence type="ECO:0008006" key="3">
    <source>
        <dbReference type="Google" id="ProtNLM"/>
    </source>
</evidence>
<dbReference type="AlphaFoldDB" id="A0A4Y2IGS7"/>